<dbReference type="Pfam" id="PF03469">
    <property type="entry name" value="XH"/>
    <property type="match status" value="1"/>
</dbReference>
<feature type="domain" description="Factor of DNA methylation 1-5/IDN2" evidence="2">
    <location>
        <begin position="167"/>
        <end position="224"/>
    </location>
</feature>
<dbReference type="PANTHER" id="PTHR21596">
    <property type="entry name" value="RIBONUCLEASE P SUBUNIT P38"/>
    <property type="match status" value="1"/>
</dbReference>
<accession>A0AAQ3QMU3</accession>
<reference evidence="3 4" key="1">
    <citation type="submission" date="2023-10" db="EMBL/GenBank/DDBJ databases">
        <title>Chromosome-scale genome assembly provides insights into flower coloration mechanisms of Canna indica.</title>
        <authorList>
            <person name="Li C."/>
        </authorList>
    </citation>
    <scope>NUCLEOTIDE SEQUENCE [LARGE SCALE GENOMIC DNA]</scope>
    <source>
        <tissue evidence="3">Flower</tissue>
    </source>
</reference>
<name>A0AAQ3QMU3_9LILI</name>
<dbReference type="AlphaFoldDB" id="A0AAQ3QMU3"/>
<evidence type="ECO:0000256" key="1">
    <source>
        <dbReference type="SAM" id="Coils"/>
    </source>
</evidence>
<feature type="coiled-coil region" evidence="1">
    <location>
        <begin position="83"/>
        <end position="131"/>
    </location>
</feature>
<proteinExistence type="predicted"/>
<dbReference type="PANTHER" id="PTHR21596:SF3">
    <property type="entry name" value="FACTOR OF DNA METHYLATION 1-RELATED"/>
    <property type="match status" value="1"/>
</dbReference>
<evidence type="ECO:0000313" key="3">
    <source>
        <dbReference type="EMBL" id="WOL15001.1"/>
    </source>
</evidence>
<sequence length="243" mass="28254">MSELARDLLQKIIDEHAKQQNEHEIRRKELDKLVVHFDGRMKNVELATIMEQIKTDEKVSKLLEDHKNEKDQKVAALKRILILEKQLDEKKMVELENQQLKSQLQIMSDQLKEKNEEMDDLESLNQTLVVKQLRFNDELQGARNVLIHGLGQMPSSSSGRRPSLGIKRMGDLNSRVFVSACEQRFGKGGGKYKASQLCSQWEEELKNPDWHPFEIATLDGKTQYDVILIFSFYFRKFIISVLV</sequence>
<keyword evidence="4" id="KW-1185">Reference proteome</keyword>
<dbReference type="InterPro" id="IPR045177">
    <property type="entry name" value="FDM1-5/IDN2"/>
</dbReference>
<dbReference type="GO" id="GO:0080188">
    <property type="term" value="P:gene silencing by siRNA-directed DNA methylation"/>
    <property type="evidence" value="ECO:0007669"/>
    <property type="project" value="InterPro"/>
</dbReference>
<dbReference type="EMBL" id="CP136896">
    <property type="protein sequence ID" value="WOL15001.1"/>
    <property type="molecule type" value="Genomic_DNA"/>
</dbReference>
<protein>
    <recommendedName>
        <fullName evidence="2">Factor of DNA methylation 1-5/IDN2 domain-containing protein</fullName>
    </recommendedName>
</protein>
<keyword evidence="1" id="KW-0175">Coiled coil</keyword>
<dbReference type="Proteomes" id="UP001327560">
    <property type="component" value="Chromosome 7"/>
</dbReference>
<evidence type="ECO:0000259" key="2">
    <source>
        <dbReference type="Pfam" id="PF03469"/>
    </source>
</evidence>
<evidence type="ECO:0000313" key="4">
    <source>
        <dbReference type="Proteomes" id="UP001327560"/>
    </source>
</evidence>
<gene>
    <name evidence="3" type="ORF">Cni_G23782</name>
</gene>
<dbReference type="InterPro" id="IPR005379">
    <property type="entry name" value="FDM1-5/IDN2_XH"/>
</dbReference>
<organism evidence="3 4">
    <name type="scientific">Canna indica</name>
    <name type="common">Indian-shot</name>
    <dbReference type="NCBI Taxonomy" id="4628"/>
    <lineage>
        <taxon>Eukaryota</taxon>
        <taxon>Viridiplantae</taxon>
        <taxon>Streptophyta</taxon>
        <taxon>Embryophyta</taxon>
        <taxon>Tracheophyta</taxon>
        <taxon>Spermatophyta</taxon>
        <taxon>Magnoliopsida</taxon>
        <taxon>Liliopsida</taxon>
        <taxon>Zingiberales</taxon>
        <taxon>Cannaceae</taxon>
        <taxon>Canna</taxon>
    </lineage>
</organism>